<gene>
    <name evidence="2" type="ORF">JCGZ_03384</name>
</gene>
<dbReference type="Proteomes" id="UP000027138">
    <property type="component" value="Unassembled WGS sequence"/>
</dbReference>
<protein>
    <submittedName>
        <fullName evidence="2">Uncharacterized protein</fullName>
    </submittedName>
</protein>
<proteinExistence type="predicted"/>
<evidence type="ECO:0000256" key="1">
    <source>
        <dbReference type="SAM" id="MobiDB-lite"/>
    </source>
</evidence>
<evidence type="ECO:0000313" key="3">
    <source>
        <dbReference type="Proteomes" id="UP000027138"/>
    </source>
</evidence>
<sequence>MKKKKKKKKKRGGGGVVVVSVEWRCSAGEGVRGKKSNLGFDMQDLHKVHLHQISIPSEMISPAPEEVGEIDRRRIHENSLNIGATTMKQNKELTSFKEEESTKTGNELIVFSQDGLQDKDKIEGWKRPRRSMLGSVPSDTEEAVESNENDIAEGVVVTDYAQPHRKPPIHNEKL</sequence>
<dbReference type="PANTHER" id="PTHR34961">
    <property type="entry name" value="TRANSMEMBRANE PROTEIN"/>
    <property type="match status" value="1"/>
</dbReference>
<dbReference type="InterPro" id="IPR053313">
    <property type="entry name" value="RGF"/>
</dbReference>
<keyword evidence="3" id="KW-1185">Reference proteome</keyword>
<dbReference type="PANTHER" id="PTHR34961:SF7">
    <property type="entry name" value="TRANSMEMBRANE PROTEIN"/>
    <property type="match status" value="1"/>
</dbReference>
<dbReference type="OrthoDB" id="1911637at2759"/>
<reference evidence="2 3" key="1">
    <citation type="journal article" date="2014" name="PLoS ONE">
        <title>Global Analysis of Gene Expression Profiles in Physic Nut (Jatropha curcas L.) Seedlings Exposed to Salt Stress.</title>
        <authorList>
            <person name="Zhang L."/>
            <person name="Zhang C."/>
            <person name="Wu P."/>
            <person name="Chen Y."/>
            <person name="Li M."/>
            <person name="Jiang H."/>
            <person name="Wu G."/>
        </authorList>
    </citation>
    <scope>NUCLEOTIDE SEQUENCE [LARGE SCALE GENOMIC DNA]</scope>
    <source>
        <strain evidence="3">cv. GZQX0401</strain>
        <tissue evidence="2">Young leaves</tissue>
    </source>
</reference>
<evidence type="ECO:0000313" key="2">
    <source>
        <dbReference type="EMBL" id="KDP39853.1"/>
    </source>
</evidence>
<feature type="region of interest" description="Disordered" evidence="1">
    <location>
        <begin position="130"/>
        <end position="153"/>
    </location>
</feature>
<organism evidence="2 3">
    <name type="scientific">Jatropha curcas</name>
    <name type="common">Barbados nut</name>
    <dbReference type="NCBI Taxonomy" id="180498"/>
    <lineage>
        <taxon>Eukaryota</taxon>
        <taxon>Viridiplantae</taxon>
        <taxon>Streptophyta</taxon>
        <taxon>Embryophyta</taxon>
        <taxon>Tracheophyta</taxon>
        <taxon>Spermatophyta</taxon>
        <taxon>Magnoliopsida</taxon>
        <taxon>eudicotyledons</taxon>
        <taxon>Gunneridae</taxon>
        <taxon>Pentapetalae</taxon>
        <taxon>rosids</taxon>
        <taxon>fabids</taxon>
        <taxon>Malpighiales</taxon>
        <taxon>Euphorbiaceae</taxon>
        <taxon>Crotonoideae</taxon>
        <taxon>Jatropheae</taxon>
        <taxon>Jatropha</taxon>
    </lineage>
</organism>
<accession>A0A067KY07</accession>
<dbReference type="AlphaFoldDB" id="A0A067KY07"/>
<feature type="compositionally biased region" description="Acidic residues" evidence="1">
    <location>
        <begin position="139"/>
        <end position="151"/>
    </location>
</feature>
<name>A0A067KY07_JATCU</name>
<dbReference type="EMBL" id="KK914336">
    <property type="protein sequence ID" value="KDP39853.1"/>
    <property type="molecule type" value="Genomic_DNA"/>
</dbReference>